<feature type="region of interest" description="Disordered" evidence="2">
    <location>
        <begin position="122"/>
        <end position="159"/>
    </location>
</feature>
<dbReference type="RefSeq" id="WP_193349255.1">
    <property type="nucleotide sequence ID" value="NZ_JAAIYO010000004.1"/>
</dbReference>
<comment type="caution">
    <text evidence="4">The sequence shown here is derived from an EMBL/GenBank/DDBJ whole genome shotgun (WGS) entry which is preliminary data.</text>
</comment>
<feature type="coiled-coil region" evidence="1">
    <location>
        <begin position="193"/>
        <end position="220"/>
    </location>
</feature>
<gene>
    <name evidence="4" type="ORF">G4177_16665</name>
</gene>
<organism evidence="4 5">
    <name type="scientific">Corallococcus soli</name>
    <dbReference type="NCBI Taxonomy" id="2710757"/>
    <lineage>
        <taxon>Bacteria</taxon>
        <taxon>Pseudomonadati</taxon>
        <taxon>Myxococcota</taxon>
        <taxon>Myxococcia</taxon>
        <taxon>Myxococcales</taxon>
        <taxon>Cystobacterineae</taxon>
        <taxon>Myxococcaceae</taxon>
        <taxon>Corallococcus</taxon>
    </lineage>
</organism>
<feature type="compositionally biased region" description="Low complexity" evidence="2">
    <location>
        <begin position="130"/>
        <end position="152"/>
    </location>
</feature>
<name>A0ABR9PPE0_9BACT</name>
<accession>A0ABR9PPE0</accession>
<feature type="domain" description="PHA accumulation regulator DNA-binding N-terminal" evidence="3">
    <location>
        <begin position="17"/>
        <end position="76"/>
    </location>
</feature>
<proteinExistence type="predicted"/>
<reference evidence="4 5" key="1">
    <citation type="submission" date="2020-02" db="EMBL/GenBank/DDBJ databases">
        <authorList>
            <person name="Babadi Z.K."/>
            <person name="Risdian C."/>
            <person name="Ebrahimipour G.H."/>
            <person name="Wink J."/>
        </authorList>
    </citation>
    <scope>NUCLEOTIDE SEQUENCE [LARGE SCALE GENOMIC DNA]</scope>
    <source>
        <strain evidence="4 5">ZKHCc1 1396</strain>
    </source>
</reference>
<evidence type="ECO:0000256" key="1">
    <source>
        <dbReference type="SAM" id="Coils"/>
    </source>
</evidence>
<keyword evidence="5" id="KW-1185">Reference proteome</keyword>
<dbReference type="InterPro" id="IPR012909">
    <property type="entry name" value="PHA_DNA-bd_N"/>
</dbReference>
<evidence type="ECO:0000256" key="2">
    <source>
        <dbReference type="SAM" id="MobiDB-lite"/>
    </source>
</evidence>
<evidence type="ECO:0000259" key="3">
    <source>
        <dbReference type="Pfam" id="PF07879"/>
    </source>
</evidence>
<sequence>MSEAEQAGAPSSKEPKIIKRYTNRKLYDTVESRYVTLDEIAAMIKEGTEVRIVDNRTKEDLTSVTLAQIIFEEEKKKNQMPLSVLREIIRHPGESISGFIQKEVTPRVASIREEAEQRLDKLLRREDGSPEPTTPDTTPAAAAPVPAPGTSAEATASLNPAELLKASQRAFEDFQRRMDERVKQVVENLTGNLPALGRDMQALSQRLEELEKKLDAWEKQDKKDSGAA</sequence>
<evidence type="ECO:0000313" key="4">
    <source>
        <dbReference type="EMBL" id="MBE4749798.1"/>
    </source>
</evidence>
<keyword evidence="1" id="KW-0175">Coiled coil</keyword>
<protein>
    <submittedName>
        <fullName evidence="4">Transcriptional regulator</fullName>
    </submittedName>
</protein>
<dbReference type="EMBL" id="JAAIYO010000004">
    <property type="protein sequence ID" value="MBE4749798.1"/>
    <property type="molecule type" value="Genomic_DNA"/>
</dbReference>
<dbReference type="Proteomes" id="UP001516472">
    <property type="component" value="Unassembled WGS sequence"/>
</dbReference>
<evidence type="ECO:0000313" key="5">
    <source>
        <dbReference type="Proteomes" id="UP001516472"/>
    </source>
</evidence>
<dbReference type="Pfam" id="PF07879">
    <property type="entry name" value="PHB_acc_N"/>
    <property type="match status" value="1"/>
</dbReference>